<dbReference type="InterPro" id="IPR055693">
    <property type="entry name" value="DUF7269"/>
</dbReference>
<organism evidence="3 4">
    <name type="scientific">Haloterrigena gelatinilytica</name>
    <dbReference type="NCBI Taxonomy" id="2741724"/>
    <lineage>
        <taxon>Archaea</taxon>
        <taxon>Methanobacteriati</taxon>
        <taxon>Methanobacteriota</taxon>
        <taxon>Stenosarchaea group</taxon>
        <taxon>Halobacteria</taxon>
        <taxon>Halobacteriales</taxon>
        <taxon>Natrialbaceae</taxon>
        <taxon>Haloterrigena</taxon>
    </lineage>
</organism>
<keyword evidence="2" id="KW-0812">Transmembrane</keyword>
<accession>A0A8J8GME2</accession>
<evidence type="ECO:0000313" key="4">
    <source>
        <dbReference type="Proteomes" id="UP000728647"/>
    </source>
</evidence>
<protein>
    <submittedName>
        <fullName evidence="3">Uncharacterized protein</fullName>
    </submittedName>
</protein>
<evidence type="ECO:0000256" key="2">
    <source>
        <dbReference type="SAM" id="Phobius"/>
    </source>
</evidence>
<name>A0A8J8GME2_9EURY</name>
<sequence length="182" mass="19770">MNKYAIVGVGLVLLGLAFAAVPELTGPLSLGESIVTVIGVIALLQGLRTVQGRRHADVGQTELPTPERPQELPTPGEEIDATIESGDVTFGRQGRKLNERLERAAVDALVLGEGLSEDEARQALENGTWTDDPLAAAQFTNTVPDWAPWRVRVRTAVRRDRPRRARRAAAEIARISGVYDDE</sequence>
<feature type="region of interest" description="Disordered" evidence="1">
    <location>
        <begin position="54"/>
        <end position="74"/>
    </location>
</feature>
<proteinExistence type="predicted"/>
<dbReference type="AlphaFoldDB" id="A0A8J8GME2"/>
<feature type="transmembrane region" description="Helical" evidence="2">
    <location>
        <begin position="29"/>
        <end position="47"/>
    </location>
</feature>
<evidence type="ECO:0000256" key="1">
    <source>
        <dbReference type="SAM" id="MobiDB-lite"/>
    </source>
</evidence>
<keyword evidence="2" id="KW-1133">Transmembrane helix</keyword>
<reference evidence="3" key="1">
    <citation type="submission" date="2020-06" db="EMBL/GenBank/DDBJ databases">
        <title>Haloterrigena sp. nov., an extremely halophilic archaeon isolated from a saline sediment.</title>
        <authorList>
            <person name="Liu B.-B."/>
        </authorList>
    </citation>
    <scope>NUCLEOTIDE SEQUENCE</scope>
    <source>
        <strain evidence="3">SYSU A121-1</strain>
    </source>
</reference>
<dbReference type="EMBL" id="JABURA010000001">
    <property type="protein sequence ID" value="NUB92331.1"/>
    <property type="molecule type" value="Genomic_DNA"/>
</dbReference>
<gene>
    <name evidence="3" type="ORF">HT576_15035</name>
</gene>
<dbReference type="RefSeq" id="WP_174702459.1">
    <property type="nucleotide sequence ID" value="NZ_JABURA010000001.1"/>
</dbReference>
<evidence type="ECO:0000313" key="3">
    <source>
        <dbReference type="EMBL" id="NUB92331.1"/>
    </source>
</evidence>
<dbReference type="Pfam" id="PF23933">
    <property type="entry name" value="DUF7269"/>
    <property type="match status" value="1"/>
</dbReference>
<dbReference type="OrthoDB" id="31512at2157"/>
<keyword evidence="2" id="KW-0472">Membrane</keyword>
<dbReference type="Proteomes" id="UP000728647">
    <property type="component" value="Unassembled WGS sequence"/>
</dbReference>
<comment type="caution">
    <text evidence="3">The sequence shown here is derived from an EMBL/GenBank/DDBJ whole genome shotgun (WGS) entry which is preliminary data.</text>
</comment>